<gene>
    <name evidence="1" type="ORF">ANCCAN_24930</name>
</gene>
<comment type="caution">
    <text evidence="1">The sequence shown here is derived from an EMBL/GenBank/DDBJ whole genome shotgun (WGS) entry which is preliminary data.</text>
</comment>
<dbReference type="Proteomes" id="UP000252519">
    <property type="component" value="Unassembled WGS sequence"/>
</dbReference>
<organism evidence="1 2">
    <name type="scientific">Ancylostoma caninum</name>
    <name type="common">Dog hookworm</name>
    <dbReference type="NCBI Taxonomy" id="29170"/>
    <lineage>
        <taxon>Eukaryota</taxon>
        <taxon>Metazoa</taxon>
        <taxon>Ecdysozoa</taxon>
        <taxon>Nematoda</taxon>
        <taxon>Chromadorea</taxon>
        <taxon>Rhabditida</taxon>
        <taxon>Rhabditina</taxon>
        <taxon>Rhabditomorpha</taxon>
        <taxon>Strongyloidea</taxon>
        <taxon>Ancylostomatidae</taxon>
        <taxon>Ancylostomatinae</taxon>
        <taxon>Ancylostoma</taxon>
    </lineage>
</organism>
<dbReference type="EMBL" id="JOJR01002019">
    <property type="protein sequence ID" value="RCN29313.1"/>
    <property type="molecule type" value="Genomic_DNA"/>
</dbReference>
<name>A0A368FB23_ANCCA</name>
<evidence type="ECO:0000313" key="1">
    <source>
        <dbReference type="EMBL" id="RCN29313.1"/>
    </source>
</evidence>
<accession>A0A368FB23</accession>
<proteinExistence type="predicted"/>
<protein>
    <submittedName>
        <fullName evidence="1">Uncharacterized protein</fullName>
    </submittedName>
</protein>
<dbReference type="AlphaFoldDB" id="A0A368FB23"/>
<evidence type="ECO:0000313" key="2">
    <source>
        <dbReference type="Proteomes" id="UP000252519"/>
    </source>
</evidence>
<keyword evidence="2" id="KW-1185">Reference proteome</keyword>
<sequence length="164" mass="18210">MCPIDTNLSENQSVPVKIWIYEKNDENPTETIIHSNGAMFTYDYVPEAAGEFTVLASHPGVSPISDGVRFDVPPLQLSIDTSARGAVVRGVEHCDGTMLRPQNGTVSIEPVLANEISMVERALDWREETVTLLRCDGKRELWRYAVAEFLAVECVRVSSKMVVL</sequence>
<reference evidence="1 2" key="1">
    <citation type="submission" date="2014-10" db="EMBL/GenBank/DDBJ databases">
        <title>Draft genome of the hookworm Ancylostoma caninum.</title>
        <authorList>
            <person name="Mitreva M."/>
        </authorList>
    </citation>
    <scope>NUCLEOTIDE SEQUENCE [LARGE SCALE GENOMIC DNA]</scope>
    <source>
        <strain evidence="1 2">Baltimore</strain>
    </source>
</reference>